<dbReference type="AlphaFoldDB" id="A0A0L0FQX8"/>
<accession>A0A0L0FQX8</accession>
<protein>
    <submittedName>
        <fullName evidence="2">Uncharacterized protein</fullName>
    </submittedName>
</protein>
<reference evidence="2 3" key="1">
    <citation type="submission" date="2011-02" db="EMBL/GenBank/DDBJ databases">
        <title>The Genome Sequence of Sphaeroforma arctica JP610.</title>
        <authorList>
            <consortium name="The Broad Institute Genome Sequencing Platform"/>
            <person name="Russ C."/>
            <person name="Cuomo C."/>
            <person name="Young S.K."/>
            <person name="Zeng Q."/>
            <person name="Gargeya S."/>
            <person name="Alvarado L."/>
            <person name="Berlin A."/>
            <person name="Chapman S.B."/>
            <person name="Chen Z."/>
            <person name="Freedman E."/>
            <person name="Gellesch M."/>
            <person name="Goldberg J."/>
            <person name="Griggs A."/>
            <person name="Gujja S."/>
            <person name="Heilman E."/>
            <person name="Heiman D."/>
            <person name="Howarth C."/>
            <person name="Mehta T."/>
            <person name="Neiman D."/>
            <person name="Pearson M."/>
            <person name="Roberts A."/>
            <person name="Saif S."/>
            <person name="Shea T."/>
            <person name="Shenoy N."/>
            <person name="Sisk P."/>
            <person name="Stolte C."/>
            <person name="Sykes S."/>
            <person name="White J."/>
            <person name="Yandava C."/>
            <person name="Burger G."/>
            <person name="Gray M.W."/>
            <person name="Holland P.W.H."/>
            <person name="King N."/>
            <person name="Lang F.B.F."/>
            <person name="Roger A.J."/>
            <person name="Ruiz-Trillo I."/>
            <person name="Haas B."/>
            <person name="Nusbaum C."/>
            <person name="Birren B."/>
        </authorList>
    </citation>
    <scope>NUCLEOTIDE SEQUENCE [LARGE SCALE GENOMIC DNA]</scope>
    <source>
        <strain evidence="2 3">JP610</strain>
    </source>
</reference>
<dbReference type="EMBL" id="KQ242352">
    <property type="protein sequence ID" value="KNC79170.1"/>
    <property type="molecule type" value="Genomic_DNA"/>
</dbReference>
<dbReference type="Proteomes" id="UP000054560">
    <property type="component" value="Unassembled WGS sequence"/>
</dbReference>
<organism evidence="2 3">
    <name type="scientific">Sphaeroforma arctica JP610</name>
    <dbReference type="NCBI Taxonomy" id="667725"/>
    <lineage>
        <taxon>Eukaryota</taxon>
        <taxon>Ichthyosporea</taxon>
        <taxon>Ichthyophonida</taxon>
        <taxon>Sphaeroforma</taxon>
    </lineage>
</organism>
<gene>
    <name evidence="2" type="ORF">SARC_08420</name>
</gene>
<dbReference type="RefSeq" id="XP_014153072.1">
    <property type="nucleotide sequence ID" value="XM_014297597.1"/>
</dbReference>
<evidence type="ECO:0000256" key="1">
    <source>
        <dbReference type="SAM" id="SignalP"/>
    </source>
</evidence>
<sequence>MTGKLIKVVTCAVVSVALVEAACTDDSTYDAGRNQAEVQWNAAWSYKNEDCMEINNVYKQVHKAAPSSPECLNEGFEDELDSLYDDQMEECLVYCEQVGENYAESAWAQATKDNENVEVSSCQYLDAVFQQANRQTPSTPDCLRNSFQEWTNAKYNEDLDDCVDECVGYGENQGENLAQQFCAIAQPLGAELYDEGLTIVICNQQEEQACLDTFDSLSYENCPDVRDNSANDEYYKALTQSCQYTIGPQPSNPDEITCEAKWIGRPDDKPDCPGFLADKECCQWSNNCGDLPKCTASYCCPEESNYINCEIKESEGGISQSPCDLDANKQCCRNSGKCGDWPKCTNSYCCK</sequence>
<evidence type="ECO:0000313" key="3">
    <source>
        <dbReference type="Proteomes" id="UP000054560"/>
    </source>
</evidence>
<keyword evidence="3" id="KW-1185">Reference proteome</keyword>
<feature type="signal peptide" evidence="1">
    <location>
        <begin position="1"/>
        <end position="21"/>
    </location>
</feature>
<proteinExistence type="predicted"/>
<keyword evidence="1" id="KW-0732">Signal</keyword>
<feature type="chain" id="PRO_5005538935" evidence="1">
    <location>
        <begin position="22"/>
        <end position="351"/>
    </location>
</feature>
<name>A0A0L0FQX8_9EUKA</name>
<evidence type="ECO:0000313" key="2">
    <source>
        <dbReference type="EMBL" id="KNC79170.1"/>
    </source>
</evidence>
<dbReference type="GeneID" id="25908924"/>